<evidence type="ECO:0000256" key="7">
    <source>
        <dbReference type="PROSITE-ProRule" id="PRU00776"/>
    </source>
</evidence>
<evidence type="ECO:0000313" key="9">
    <source>
        <dbReference type="EMBL" id="KAJ8976395.1"/>
    </source>
</evidence>
<keyword evidence="10" id="KW-1185">Reference proteome</keyword>
<keyword evidence="3 7" id="KW-0646">Protease inhibitor</keyword>
<dbReference type="InterPro" id="IPR008037">
    <property type="entry name" value="Pacifastin_dom"/>
</dbReference>
<keyword evidence="4 7" id="KW-0722">Serine protease inhibitor</keyword>
<keyword evidence="2" id="KW-0964">Secreted</keyword>
<evidence type="ECO:0000256" key="2">
    <source>
        <dbReference type="ARBA" id="ARBA00022525"/>
    </source>
</evidence>
<sequence>MTKEYLRPTLTLFLFLHPKTSFDKFINVFIATHPFNPKYLHSNLNNPKQIKQFPALQFADPTNDLPGIKCSHRLLYNSRRGPRRSAKKMKIAVCVAVTIFVVLINYSNAEECQEGQSKTEVCNSCRCIKGQWACTKMKCIQKREAVQCHDGEAKRVDCNTCTCANGVFACTRNLCVSKKEKLSLRNSTISCQDPSGKSQSQRCAVKSSRSRRKLRYSEDAPFFADLKVTPSAPNDFFKVDCNTCYCNIDRTGYLCTDNRCSEANYRLQTTTQIPLTNDSMLVVSNTEVKLVENLNSTTTPSVVSQIARTRRPRRRRLARRNFRRWSPIT</sequence>
<comment type="subcellular location">
    <subcellularLocation>
        <location evidence="1">Secreted</location>
    </subcellularLocation>
</comment>
<comment type="caution">
    <text evidence="7">Lacks conserved residue(s) required for the propagation of feature annotation.</text>
</comment>
<feature type="disulfide bond" evidence="7">
    <location>
        <begin position="148"/>
        <end position="163"/>
    </location>
</feature>
<evidence type="ECO:0000256" key="3">
    <source>
        <dbReference type="ARBA" id="ARBA00022690"/>
    </source>
</evidence>
<accession>A0ABQ9JEJ0</accession>
<keyword evidence="5 7" id="KW-1015">Disulfide bond</keyword>
<evidence type="ECO:0000256" key="5">
    <source>
        <dbReference type="ARBA" id="ARBA00023157"/>
    </source>
</evidence>
<protein>
    <recommendedName>
        <fullName evidence="8">Pacifastin domain-containing protein</fullName>
    </recommendedName>
</protein>
<gene>
    <name evidence="9" type="ORF">NQ317_003945</name>
</gene>
<evidence type="ECO:0000256" key="4">
    <source>
        <dbReference type="ARBA" id="ARBA00022900"/>
    </source>
</evidence>
<reference evidence="9" key="1">
    <citation type="journal article" date="2023" name="Insect Mol. Biol.">
        <title>Genome sequencing provides insights into the evolution of gene families encoding plant cell wall-degrading enzymes in longhorned beetles.</title>
        <authorList>
            <person name="Shin N.R."/>
            <person name="Okamura Y."/>
            <person name="Kirsch R."/>
            <person name="Pauchet Y."/>
        </authorList>
    </citation>
    <scope>NUCLEOTIDE SEQUENCE</scope>
    <source>
        <strain evidence="9">MMC_N1</strain>
    </source>
</reference>
<dbReference type="SUPFAM" id="SSF57283">
    <property type="entry name" value="PMP inhibitors"/>
    <property type="match status" value="2"/>
</dbReference>
<organism evidence="9 10">
    <name type="scientific">Molorchus minor</name>
    <dbReference type="NCBI Taxonomy" id="1323400"/>
    <lineage>
        <taxon>Eukaryota</taxon>
        <taxon>Metazoa</taxon>
        <taxon>Ecdysozoa</taxon>
        <taxon>Arthropoda</taxon>
        <taxon>Hexapoda</taxon>
        <taxon>Insecta</taxon>
        <taxon>Pterygota</taxon>
        <taxon>Neoptera</taxon>
        <taxon>Endopterygota</taxon>
        <taxon>Coleoptera</taxon>
        <taxon>Polyphaga</taxon>
        <taxon>Cucujiformia</taxon>
        <taxon>Chrysomeloidea</taxon>
        <taxon>Cerambycidae</taxon>
        <taxon>Lamiinae</taxon>
        <taxon>Monochamini</taxon>
        <taxon>Molorchus</taxon>
    </lineage>
</organism>
<dbReference type="InterPro" id="IPR036201">
    <property type="entry name" value="Pacifastin_dom_sf"/>
</dbReference>
<dbReference type="PROSITE" id="PS51446">
    <property type="entry name" value="PACIFASTIN"/>
    <property type="match status" value="1"/>
</dbReference>
<evidence type="ECO:0000256" key="6">
    <source>
        <dbReference type="ARBA" id="ARBA00029459"/>
    </source>
</evidence>
<proteinExistence type="inferred from homology"/>
<comment type="similarity">
    <text evidence="6 7">Belongs to the protease inhibitor I19 family.</text>
</comment>
<evidence type="ECO:0000259" key="8">
    <source>
        <dbReference type="PROSITE" id="PS51446"/>
    </source>
</evidence>
<dbReference type="EMBL" id="JAPWTJ010000681">
    <property type="protein sequence ID" value="KAJ8976395.1"/>
    <property type="molecule type" value="Genomic_DNA"/>
</dbReference>
<evidence type="ECO:0000313" key="10">
    <source>
        <dbReference type="Proteomes" id="UP001162164"/>
    </source>
</evidence>
<dbReference type="Proteomes" id="UP001162164">
    <property type="component" value="Unassembled WGS sequence"/>
</dbReference>
<feature type="domain" description="Pacifastin" evidence="8">
    <location>
        <begin position="145"/>
        <end position="178"/>
    </location>
</feature>
<evidence type="ECO:0000256" key="1">
    <source>
        <dbReference type="ARBA" id="ARBA00004613"/>
    </source>
</evidence>
<dbReference type="Pfam" id="PF05375">
    <property type="entry name" value="Pacifastin_I"/>
    <property type="match status" value="2"/>
</dbReference>
<comment type="caution">
    <text evidence="9">The sequence shown here is derived from an EMBL/GenBank/DDBJ whole genome shotgun (WGS) entry which is preliminary data.</text>
</comment>
<name>A0ABQ9JEJ0_9CUCU</name>